<feature type="region of interest" description="Disordered" evidence="1">
    <location>
        <begin position="94"/>
        <end position="113"/>
    </location>
</feature>
<keyword evidence="3" id="KW-1185">Reference proteome</keyword>
<dbReference type="EMBL" id="JBHMBL010000001">
    <property type="protein sequence ID" value="MFB9641517.1"/>
    <property type="molecule type" value="Genomic_DNA"/>
</dbReference>
<sequence>MGDLVKGLAKLLQNPFSVTRRHIVFLFGDRLKHQKAPNREETVVTRAERLVESIRAMPIEAVRERISSAQAMTTEELVERQRLERREWAQAAADSLAGDWQLPPSDESKVGED</sequence>
<name>A0ABV5SMF4_9MICO</name>
<reference evidence="2 3" key="1">
    <citation type="submission" date="2024-09" db="EMBL/GenBank/DDBJ databases">
        <authorList>
            <person name="Sun Q."/>
            <person name="Mori K."/>
        </authorList>
    </citation>
    <scope>NUCLEOTIDE SEQUENCE [LARGE SCALE GENOMIC DNA]</scope>
    <source>
        <strain evidence="2 3">JCM 14321</strain>
    </source>
</reference>
<accession>A0ABV5SMF4</accession>
<comment type="caution">
    <text evidence="2">The sequence shown here is derived from an EMBL/GenBank/DDBJ whole genome shotgun (WGS) entry which is preliminary data.</text>
</comment>
<proteinExistence type="predicted"/>
<evidence type="ECO:0000256" key="1">
    <source>
        <dbReference type="SAM" id="MobiDB-lite"/>
    </source>
</evidence>
<gene>
    <name evidence="2" type="ORF">ACFFQV_04340</name>
</gene>
<evidence type="ECO:0000313" key="3">
    <source>
        <dbReference type="Proteomes" id="UP001589667"/>
    </source>
</evidence>
<dbReference type="Proteomes" id="UP001589667">
    <property type="component" value="Unassembled WGS sequence"/>
</dbReference>
<evidence type="ECO:0000313" key="2">
    <source>
        <dbReference type="EMBL" id="MFB9641517.1"/>
    </source>
</evidence>
<dbReference type="RefSeq" id="WP_157423110.1">
    <property type="nucleotide sequence ID" value="NZ_BAAANI010000006.1"/>
</dbReference>
<protein>
    <submittedName>
        <fullName evidence="2">Uncharacterized protein</fullName>
    </submittedName>
</protein>
<organism evidence="2 3">
    <name type="scientific">Agromyces lapidis</name>
    <dbReference type="NCBI Taxonomy" id="279574"/>
    <lineage>
        <taxon>Bacteria</taxon>
        <taxon>Bacillati</taxon>
        <taxon>Actinomycetota</taxon>
        <taxon>Actinomycetes</taxon>
        <taxon>Micrococcales</taxon>
        <taxon>Microbacteriaceae</taxon>
        <taxon>Agromyces</taxon>
    </lineage>
</organism>